<evidence type="ECO:0000259" key="6">
    <source>
        <dbReference type="PROSITE" id="PS50893"/>
    </source>
</evidence>
<name>A0ABW4KQ67_9BURK</name>
<keyword evidence="4" id="KW-0547">Nucleotide-binding</keyword>
<evidence type="ECO:0000256" key="2">
    <source>
        <dbReference type="ARBA" id="ARBA00022448"/>
    </source>
</evidence>
<dbReference type="Gene3D" id="2.70.50.60">
    <property type="entry name" value="abc- transporter (atp binding component) like domain"/>
    <property type="match status" value="1"/>
</dbReference>
<dbReference type="InterPro" id="IPR003593">
    <property type="entry name" value="AAA+_ATPase"/>
</dbReference>
<dbReference type="CDD" id="cd10147">
    <property type="entry name" value="Wzt_C-like"/>
    <property type="match status" value="1"/>
</dbReference>
<dbReference type="EMBL" id="JBHUEJ010000015">
    <property type="protein sequence ID" value="MFD1710175.1"/>
    <property type="molecule type" value="Genomic_DNA"/>
</dbReference>
<dbReference type="Gene3D" id="3.40.50.300">
    <property type="entry name" value="P-loop containing nucleotide triphosphate hydrolases"/>
    <property type="match status" value="1"/>
</dbReference>
<evidence type="ECO:0000313" key="8">
    <source>
        <dbReference type="Proteomes" id="UP001597304"/>
    </source>
</evidence>
<evidence type="ECO:0000256" key="1">
    <source>
        <dbReference type="ARBA" id="ARBA00005417"/>
    </source>
</evidence>
<dbReference type="PROSITE" id="PS00211">
    <property type="entry name" value="ABC_TRANSPORTER_1"/>
    <property type="match status" value="1"/>
</dbReference>
<dbReference type="Proteomes" id="UP001597304">
    <property type="component" value="Unassembled WGS sequence"/>
</dbReference>
<feature type="domain" description="ABC transporter" evidence="6">
    <location>
        <begin position="3"/>
        <end position="243"/>
    </location>
</feature>
<comment type="caution">
    <text evidence="7">The sequence shown here is derived from an EMBL/GenBank/DDBJ whole genome shotgun (WGS) entry which is preliminary data.</text>
</comment>
<evidence type="ECO:0000256" key="5">
    <source>
        <dbReference type="ARBA" id="ARBA00022840"/>
    </source>
</evidence>
<dbReference type="SMART" id="SM00382">
    <property type="entry name" value="AAA"/>
    <property type="match status" value="1"/>
</dbReference>
<dbReference type="InterPro" id="IPR027417">
    <property type="entry name" value="P-loop_NTPase"/>
</dbReference>
<dbReference type="PANTHER" id="PTHR46743">
    <property type="entry name" value="TEICHOIC ACIDS EXPORT ATP-BINDING PROTEIN TAGH"/>
    <property type="match status" value="1"/>
</dbReference>
<dbReference type="Pfam" id="PF00005">
    <property type="entry name" value="ABC_tran"/>
    <property type="match status" value="1"/>
</dbReference>
<dbReference type="InterPro" id="IPR029439">
    <property type="entry name" value="Wzt_C"/>
</dbReference>
<keyword evidence="5 7" id="KW-0067">ATP-binding</keyword>
<dbReference type="PANTHER" id="PTHR46743:SF2">
    <property type="entry name" value="TEICHOIC ACIDS EXPORT ATP-BINDING PROTEIN TAGH"/>
    <property type="match status" value="1"/>
</dbReference>
<sequence>MGLSFHGVEKSYAVYDRPQDRLWEWVLRQRRHRMHVALTGVEFAVQPGETFGLVGENGAGKSTLLKIAAGTIRPTKGEVRRDGRIAALLELGAGFHPEESGYDNMRFMAALHGLEGDAMSAFVESAVTFSELSDESLKRPVKTYSSGMFMRLAFAGATAVEPQILIVDEALSVGDMHFQKKSLDRILALRDRGATILFCSHNLYQVRSLCQRAAWIHGGLVQEMGPTEGVVTAYEAHERRRYIHLRQDVPPVPSTESEGAAHIGSEVIQGGVPLVKFLSLKTETAEGVNMSQLESFEDMSVEIEVESYTSDPFHVALAIVRPDKDNVFGTGTQMRADKQVLSGVGRHIVRVRFPAIALLSGKYLWSVYVLDDSGFQVIDMAELIQPFTVLNRTRQEFGLVMLDHEWLSPPLGVNNSHVSSPVDQGGRI</sequence>
<keyword evidence="3" id="KW-0472">Membrane</keyword>
<dbReference type="SUPFAM" id="SSF52540">
    <property type="entry name" value="P-loop containing nucleoside triphosphate hydrolases"/>
    <property type="match status" value="1"/>
</dbReference>
<dbReference type="InterPro" id="IPR015860">
    <property type="entry name" value="ABC_transpr_TagH-like"/>
</dbReference>
<dbReference type="RefSeq" id="WP_147911936.1">
    <property type="nucleotide sequence ID" value="NZ_JBHUEJ010000015.1"/>
</dbReference>
<dbReference type="InterPro" id="IPR003439">
    <property type="entry name" value="ABC_transporter-like_ATP-bd"/>
</dbReference>
<dbReference type="PROSITE" id="PS50893">
    <property type="entry name" value="ABC_TRANSPORTER_2"/>
    <property type="match status" value="1"/>
</dbReference>
<keyword evidence="3" id="KW-1003">Cell membrane</keyword>
<dbReference type="InterPro" id="IPR017871">
    <property type="entry name" value="ABC_transporter-like_CS"/>
</dbReference>
<comment type="similarity">
    <text evidence="1">Belongs to the ABC transporter superfamily.</text>
</comment>
<reference evidence="8" key="1">
    <citation type="journal article" date="2019" name="Int. J. Syst. Evol. Microbiol.">
        <title>The Global Catalogue of Microorganisms (GCM) 10K type strain sequencing project: providing services to taxonomists for standard genome sequencing and annotation.</title>
        <authorList>
            <consortium name="The Broad Institute Genomics Platform"/>
            <consortium name="The Broad Institute Genome Sequencing Center for Infectious Disease"/>
            <person name="Wu L."/>
            <person name="Ma J."/>
        </authorList>
    </citation>
    <scope>NUCLEOTIDE SEQUENCE [LARGE SCALE GENOMIC DNA]</scope>
    <source>
        <strain evidence="8">LMG 29247</strain>
    </source>
</reference>
<keyword evidence="2" id="KW-0813">Transport</keyword>
<gene>
    <name evidence="7" type="ORF">ACFSF0_06135</name>
</gene>
<keyword evidence="8" id="KW-1185">Reference proteome</keyword>
<dbReference type="InterPro" id="IPR050683">
    <property type="entry name" value="Bact_Polysacc_Export_ATP-bd"/>
</dbReference>
<dbReference type="CDD" id="cd03220">
    <property type="entry name" value="ABC_KpsT_Wzt"/>
    <property type="match status" value="1"/>
</dbReference>
<organism evidence="7 8">
    <name type="scientific">Ottowia flava</name>
    <dbReference type="NCBI Taxonomy" id="2675430"/>
    <lineage>
        <taxon>Bacteria</taxon>
        <taxon>Pseudomonadati</taxon>
        <taxon>Pseudomonadota</taxon>
        <taxon>Betaproteobacteria</taxon>
        <taxon>Burkholderiales</taxon>
        <taxon>Comamonadaceae</taxon>
        <taxon>Ottowia</taxon>
    </lineage>
</organism>
<proteinExistence type="inferred from homology"/>
<evidence type="ECO:0000313" key="7">
    <source>
        <dbReference type="EMBL" id="MFD1710175.1"/>
    </source>
</evidence>
<protein>
    <submittedName>
        <fullName evidence="7">ABC transporter ATP-binding protein</fullName>
    </submittedName>
</protein>
<dbReference type="GO" id="GO:0005524">
    <property type="term" value="F:ATP binding"/>
    <property type="evidence" value="ECO:0007669"/>
    <property type="project" value="UniProtKB-KW"/>
</dbReference>
<accession>A0ABW4KQ67</accession>
<dbReference type="Pfam" id="PF14524">
    <property type="entry name" value="Wzt_C"/>
    <property type="match status" value="1"/>
</dbReference>
<evidence type="ECO:0000256" key="4">
    <source>
        <dbReference type="ARBA" id="ARBA00022741"/>
    </source>
</evidence>
<evidence type="ECO:0000256" key="3">
    <source>
        <dbReference type="ARBA" id="ARBA00022475"/>
    </source>
</evidence>